<name>A0ABQ0M806_MYCCL</name>
<organism evidence="2 3">
    <name type="scientific">Mycena chlorophos</name>
    <name type="common">Agaric fungus</name>
    <name type="synonym">Agaricus chlorophos</name>
    <dbReference type="NCBI Taxonomy" id="658473"/>
    <lineage>
        <taxon>Eukaryota</taxon>
        <taxon>Fungi</taxon>
        <taxon>Dikarya</taxon>
        <taxon>Basidiomycota</taxon>
        <taxon>Agaricomycotina</taxon>
        <taxon>Agaricomycetes</taxon>
        <taxon>Agaricomycetidae</taxon>
        <taxon>Agaricales</taxon>
        <taxon>Marasmiineae</taxon>
        <taxon>Mycenaceae</taxon>
        <taxon>Mycena</taxon>
    </lineage>
</organism>
<feature type="region of interest" description="Disordered" evidence="1">
    <location>
        <begin position="141"/>
        <end position="162"/>
    </location>
</feature>
<reference evidence="2" key="1">
    <citation type="submission" date="2014-09" db="EMBL/GenBank/DDBJ databases">
        <title>Genome sequence of the luminous mushroom Mycena chlorophos for searching fungal bioluminescence genes.</title>
        <authorList>
            <person name="Tanaka Y."/>
            <person name="Kasuga D."/>
            <person name="Oba Y."/>
            <person name="Hase S."/>
            <person name="Sato K."/>
            <person name="Oba Y."/>
            <person name="Sakakibara Y."/>
        </authorList>
    </citation>
    <scope>NUCLEOTIDE SEQUENCE</scope>
</reference>
<sequence>MDFAAPPAYTRVHPPFGAFPTMERLCGEDSLEKRAHLRAMEDGIEEEHGGIDERILGYTAAYSGFERYLSGQNLFILPRTRSQLESTIRRYSTDAVHNAISKSRSTFSPGGYSRCMNLAADSIRAVLDTADNAAYLLALHSPQDTTAEPNHRMPGTNHEAPS</sequence>
<proteinExistence type="predicted"/>
<dbReference type="EMBL" id="DF849863">
    <property type="protein sequence ID" value="GAT59431.1"/>
    <property type="molecule type" value="Genomic_DNA"/>
</dbReference>
<dbReference type="Proteomes" id="UP000815677">
    <property type="component" value="Unassembled WGS sequence"/>
</dbReference>
<protein>
    <submittedName>
        <fullName evidence="2">Uncharacterized protein</fullName>
    </submittedName>
</protein>
<evidence type="ECO:0000256" key="1">
    <source>
        <dbReference type="SAM" id="MobiDB-lite"/>
    </source>
</evidence>
<gene>
    <name evidence="2" type="ORF">MCHLO_15722</name>
</gene>
<evidence type="ECO:0000313" key="3">
    <source>
        <dbReference type="Proteomes" id="UP000815677"/>
    </source>
</evidence>
<keyword evidence="3" id="KW-1185">Reference proteome</keyword>
<accession>A0ABQ0M806</accession>
<evidence type="ECO:0000313" key="2">
    <source>
        <dbReference type="EMBL" id="GAT59431.1"/>
    </source>
</evidence>